<name>A0ABS8PT13_9BACT</name>
<feature type="chain" id="PRO_5046859735" description="Lipocalin-like domain-containing protein" evidence="1">
    <location>
        <begin position="22"/>
        <end position="138"/>
    </location>
</feature>
<evidence type="ECO:0000313" key="3">
    <source>
        <dbReference type="Proteomes" id="UP001199816"/>
    </source>
</evidence>
<accession>A0ABS8PT13</accession>
<protein>
    <recommendedName>
        <fullName evidence="4">Lipocalin-like domain-containing protein</fullName>
    </recommendedName>
</protein>
<feature type="signal peptide" evidence="1">
    <location>
        <begin position="1"/>
        <end position="21"/>
    </location>
</feature>
<dbReference type="PROSITE" id="PS51257">
    <property type="entry name" value="PROKAR_LIPOPROTEIN"/>
    <property type="match status" value="1"/>
</dbReference>
<comment type="caution">
    <text evidence="2">The sequence shown here is derived from an EMBL/GenBank/DDBJ whole genome shotgun (WGS) entry which is preliminary data.</text>
</comment>
<dbReference type="Proteomes" id="UP001199816">
    <property type="component" value="Unassembled WGS sequence"/>
</dbReference>
<evidence type="ECO:0000313" key="2">
    <source>
        <dbReference type="EMBL" id="MCD2424205.1"/>
    </source>
</evidence>
<organism evidence="2 3">
    <name type="scientific">Niabella pedocola</name>
    <dbReference type="NCBI Taxonomy" id="1752077"/>
    <lineage>
        <taxon>Bacteria</taxon>
        <taxon>Pseudomonadati</taxon>
        <taxon>Bacteroidota</taxon>
        <taxon>Chitinophagia</taxon>
        <taxon>Chitinophagales</taxon>
        <taxon>Chitinophagaceae</taxon>
        <taxon>Niabella</taxon>
    </lineage>
</organism>
<dbReference type="EMBL" id="JAJNEC010000005">
    <property type="protein sequence ID" value="MCD2424205.1"/>
    <property type="molecule type" value="Genomic_DNA"/>
</dbReference>
<keyword evidence="1" id="KW-0732">Signal</keyword>
<evidence type="ECO:0000256" key="1">
    <source>
        <dbReference type="SAM" id="SignalP"/>
    </source>
</evidence>
<evidence type="ECO:0008006" key="4">
    <source>
        <dbReference type="Google" id="ProtNLM"/>
    </source>
</evidence>
<sequence>MKKMKVPVLVCASVLSVALFASCKKSKESVAPPPPTVEGYWMGNYGLGNNNPDLFYAFLFRANGTVRIYSGNTDTSKAVKAEGSYTLQNNTVKTTYNTGADMSYSTTATLNAAFNAMEGSWKDNQLGLNKGGFSVAKK</sequence>
<dbReference type="RefSeq" id="WP_231005554.1">
    <property type="nucleotide sequence ID" value="NZ_JAJNEC010000005.1"/>
</dbReference>
<reference evidence="2 3" key="1">
    <citation type="submission" date="2021-11" db="EMBL/GenBank/DDBJ databases">
        <title>Genomic of Niabella pedocola.</title>
        <authorList>
            <person name="Wu T."/>
        </authorList>
    </citation>
    <scope>NUCLEOTIDE SEQUENCE [LARGE SCALE GENOMIC DNA]</scope>
    <source>
        <strain evidence="2 3">JCM 31011</strain>
    </source>
</reference>
<gene>
    <name evidence="2" type="ORF">LQ567_15600</name>
</gene>
<proteinExistence type="predicted"/>
<keyword evidence="3" id="KW-1185">Reference proteome</keyword>